<dbReference type="AlphaFoldDB" id="A0A8H8S9T4"/>
<reference evidence="19 20" key="1">
    <citation type="submission" date="2018-05" db="EMBL/GenBank/DDBJ databases">
        <title>Genome sequencing and assembly of the regulated plant pathogen Lachnellula willkommii and related sister species for the development of diagnostic species identification markers.</title>
        <authorList>
            <person name="Giroux E."/>
            <person name="Bilodeau G."/>
        </authorList>
    </citation>
    <scope>NUCLEOTIDE SEQUENCE [LARGE SCALE GENOMIC DNA]</scope>
    <source>
        <strain evidence="19 20">CBS 160.35</strain>
    </source>
</reference>
<evidence type="ECO:0000256" key="12">
    <source>
        <dbReference type="ARBA" id="ARBA00023277"/>
    </source>
</evidence>
<dbReference type="OrthoDB" id="3238762at2759"/>
<dbReference type="Pfam" id="PF03443">
    <property type="entry name" value="AA9"/>
    <property type="match status" value="1"/>
</dbReference>
<dbReference type="EC" id="1.14.99.56" evidence="16"/>
<keyword evidence="8" id="KW-0186">Copper</keyword>
<proteinExistence type="inferred from homology"/>
<evidence type="ECO:0000259" key="18">
    <source>
        <dbReference type="Pfam" id="PF03443"/>
    </source>
</evidence>
<feature type="chain" id="PRO_5034906235" description="AA9 family lytic polysaccharide monooxygenase" evidence="17">
    <location>
        <begin position="20"/>
        <end position="95"/>
    </location>
</feature>
<keyword evidence="3 16" id="KW-0964">Secreted</keyword>
<comment type="function">
    <text evidence="16">Lytic polysaccharide monooxygenase (LMPO) that depolymerizes crystalline and amorphous polysaccharides via the oxidation of scissile alpha- or beta-(1-4)-glycosidic bonds, yielding C1 and/or C4 oxidation products. Catalysis by LPMOs requires the reduction of the active-site copper from Cu(II) to Cu(I) by a reducing agent and H(2)O(2) or O(2) as a cosubstrate.</text>
</comment>
<dbReference type="GO" id="GO:0005576">
    <property type="term" value="C:extracellular region"/>
    <property type="evidence" value="ECO:0007669"/>
    <property type="project" value="UniProtKB-SubCell"/>
</dbReference>
<name>A0A8H8S9T4_9HELO</name>
<evidence type="ECO:0000256" key="17">
    <source>
        <dbReference type="SAM" id="SignalP"/>
    </source>
</evidence>
<dbReference type="Gene3D" id="2.70.50.70">
    <property type="match status" value="1"/>
</dbReference>
<keyword evidence="9" id="KW-0503">Monooxygenase</keyword>
<dbReference type="GO" id="GO:0004497">
    <property type="term" value="F:monooxygenase activity"/>
    <property type="evidence" value="ECO:0007669"/>
    <property type="project" value="UniProtKB-KW"/>
</dbReference>
<evidence type="ECO:0000256" key="3">
    <source>
        <dbReference type="ARBA" id="ARBA00022525"/>
    </source>
</evidence>
<evidence type="ECO:0000256" key="4">
    <source>
        <dbReference type="ARBA" id="ARBA00022723"/>
    </source>
</evidence>
<keyword evidence="13 16" id="KW-0624">Polysaccharide degradation</keyword>
<evidence type="ECO:0000256" key="6">
    <source>
        <dbReference type="ARBA" id="ARBA00023001"/>
    </source>
</evidence>
<keyword evidence="20" id="KW-1185">Reference proteome</keyword>
<sequence length="95" mass="9906">MRHFTIISGLFAYALPVLGHSTFQDMWVDGTDDVSTCAGLPLNNNPVASVTSNDLRCNAGTTPVTPLCTVAAGGNVTAEMHAQPGDRDCTKQAIG</sequence>
<dbReference type="InterPro" id="IPR049892">
    <property type="entry name" value="AA9"/>
</dbReference>
<organism evidence="19 20">
    <name type="scientific">Lachnellula occidentalis</name>
    <dbReference type="NCBI Taxonomy" id="215460"/>
    <lineage>
        <taxon>Eukaryota</taxon>
        <taxon>Fungi</taxon>
        <taxon>Dikarya</taxon>
        <taxon>Ascomycota</taxon>
        <taxon>Pezizomycotina</taxon>
        <taxon>Leotiomycetes</taxon>
        <taxon>Helotiales</taxon>
        <taxon>Lachnaceae</taxon>
        <taxon>Lachnellula</taxon>
    </lineage>
</organism>
<evidence type="ECO:0000256" key="2">
    <source>
        <dbReference type="ARBA" id="ARBA00004613"/>
    </source>
</evidence>
<feature type="signal peptide" evidence="17">
    <location>
        <begin position="1"/>
        <end position="19"/>
    </location>
</feature>
<evidence type="ECO:0000256" key="1">
    <source>
        <dbReference type="ARBA" id="ARBA00001973"/>
    </source>
</evidence>
<comment type="cofactor">
    <cofactor evidence="1">
        <name>Cu(2+)</name>
        <dbReference type="ChEBI" id="CHEBI:29036"/>
    </cofactor>
</comment>
<keyword evidence="11" id="KW-0325">Glycoprotein</keyword>
<comment type="subcellular location">
    <subcellularLocation>
        <location evidence="2 16">Secreted</location>
    </subcellularLocation>
</comment>
<dbReference type="PANTHER" id="PTHR33353:SF9">
    <property type="entry name" value="ENDOGLUCANASE II"/>
    <property type="match status" value="1"/>
</dbReference>
<evidence type="ECO:0000256" key="13">
    <source>
        <dbReference type="ARBA" id="ARBA00023326"/>
    </source>
</evidence>
<evidence type="ECO:0000256" key="10">
    <source>
        <dbReference type="ARBA" id="ARBA00023157"/>
    </source>
</evidence>
<keyword evidence="7" id="KW-0560">Oxidoreductase</keyword>
<evidence type="ECO:0000256" key="14">
    <source>
        <dbReference type="ARBA" id="ARBA00044502"/>
    </source>
</evidence>
<accession>A0A8H8S9T4</accession>
<evidence type="ECO:0000256" key="8">
    <source>
        <dbReference type="ARBA" id="ARBA00023008"/>
    </source>
</evidence>
<keyword evidence="5 17" id="KW-0732">Signal</keyword>
<dbReference type="EMBL" id="QGMI01000004">
    <property type="protein sequence ID" value="TVY49863.1"/>
    <property type="molecule type" value="Genomic_DNA"/>
</dbReference>
<keyword evidence="10 16" id="KW-1015">Disulfide bond</keyword>
<comment type="caution">
    <text evidence="19">The sequence shown here is derived from an EMBL/GenBank/DDBJ whole genome shotgun (WGS) entry which is preliminary data.</text>
</comment>
<keyword evidence="4" id="KW-0479">Metal-binding</keyword>
<keyword evidence="6 16" id="KW-0136">Cellulose degradation</keyword>
<evidence type="ECO:0000256" key="5">
    <source>
        <dbReference type="ARBA" id="ARBA00022729"/>
    </source>
</evidence>
<comment type="domain">
    <text evidence="16">Has a modular structure: an endo-beta-1,4-glucanase catalytic module at the N-terminus, a linker rich in serines and threonines, and a C-terminal carbohydrate-binding module (CBM).</text>
</comment>
<keyword evidence="12 16" id="KW-0119">Carbohydrate metabolism</keyword>
<dbReference type="InterPro" id="IPR005103">
    <property type="entry name" value="AA9_LPMO"/>
</dbReference>
<feature type="domain" description="Auxiliary Activity family 9 catalytic" evidence="18">
    <location>
        <begin position="20"/>
        <end position="82"/>
    </location>
</feature>
<evidence type="ECO:0000256" key="11">
    <source>
        <dbReference type="ARBA" id="ARBA00023180"/>
    </source>
</evidence>
<dbReference type="PANTHER" id="PTHR33353">
    <property type="entry name" value="PUTATIVE (AFU_ORTHOLOGUE AFUA_1G12560)-RELATED"/>
    <property type="match status" value="1"/>
</dbReference>
<evidence type="ECO:0000313" key="20">
    <source>
        <dbReference type="Proteomes" id="UP000443090"/>
    </source>
</evidence>
<dbReference type="GO" id="GO:0030245">
    <property type="term" value="P:cellulose catabolic process"/>
    <property type="evidence" value="ECO:0007669"/>
    <property type="project" value="UniProtKB-UniRule"/>
</dbReference>
<evidence type="ECO:0000256" key="9">
    <source>
        <dbReference type="ARBA" id="ARBA00023033"/>
    </source>
</evidence>
<evidence type="ECO:0000313" key="19">
    <source>
        <dbReference type="EMBL" id="TVY49863.1"/>
    </source>
</evidence>
<dbReference type="Proteomes" id="UP000443090">
    <property type="component" value="Unassembled WGS sequence"/>
</dbReference>
<comment type="similarity">
    <text evidence="14">Belongs to the polysaccharide monooxygenase AA9 family.</text>
</comment>
<gene>
    <name evidence="19" type="ORF">LOCC1_G000214</name>
</gene>
<protein>
    <recommendedName>
        <fullName evidence="16">AA9 family lytic polysaccharide monooxygenase</fullName>
        <ecNumber evidence="16">1.14.99.56</ecNumber>
    </recommendedName>
    <alternativeName>
        <fullName evidence="16">Endo-beta-1,4-glucanase</fullName>
    </alternativeName>
    <alternativeName>
        <fullName evidence="16">Glycosyl hydrolase 61 family protein</fullName>
    </alternativeName>
</protein>
<dbReference type="GO" id="GO:0046872">
    <property type="term" value="F:metal ion binding"/>
    <property type="evidence" value="ECO:0007669"/>
    <property type="project" value="UniProtKB-KW"/>
</dbReference>
<dbReference type="GO" id="GO:0030248">
    <property type="term" value="F:cellulose binding"/>
    <property type="evidence" value="ECO:0007669"/>
    <property type="project" value="UniProtKB-UniRule"/>
</dbReference>
<evidence type="ECO:0000256" key="7">
    <source>
        <dbReference type="ARBA" id="ARBA00023002"/>
    </source>
</evidence>
<evidence type="ECO:0000256" key="15">
    <source>
        <dbReference type="ARBA" id="ARBA00045077"/>
    </source>
</evidence>
<comment type="catalytic activity">
    <reaction evidence="15 16">
        <text>[(1-&gt;4)-beta-D-glucosyl]n+m + reduced acceptor + O2 = 4-dehydro-beta-D-glucosyl-[(1-&gt;4)-beta-D-glucosyl]n-1 + [(1-&gt;4)-beta-D-glucosyl]m + acceptor + H2O.</text>
        <dbReference type="EC" id="1.14.99.56"/>
    </reaction>
</comment>
<evidence type="ECO:0000256" key="16">
    <source>
        <dbReference type="RuleBase" id="RU368122"/>
    </source>
</evidence>
<dbReference type="GO" id="GO:0008810">
    <property type="term" value="F:cellulase activity"/>
    <property type="evidence" value="ECO:0007669"/>
    <property type="project" value="UniProtKB-UniRule"/>
</dbReference>